<evidence type="ECO:0000313" key="4">
    <source>
        <dbReference type="Proteomes" id="UP001319200"/>
    </source>
</evidence>
<proteinExistence type="predicted"/>
<accession>A0AAP2DPF7</accession>
<sequence>MKWTFIIREKLKVAFLLAGIMLLIGLTNVMERRNMKNLDQSFSSIYYDRLIPATDIFYLTSNLYKRRMLMEHFLFTGQAASVGDLRKNLGSHSDSIMHLIAKFEKTLLIKEESVYLAEFKRRVQHYNNVESRILREWTQQSPQHAQELYEREGRNDLLSTIHYLEELTRIQSSVGLDLIQNSKGIASSSDMLMTLQITVALVIGLLIHALVAASRITRQNNENFNLN</sequence>
<dbReference type="EMBL" id="JAHESF010000034">
    <property type="protein sequence ID" value="MBT1700061.1"/>
    <property type="molecule type" value="Genomic_DNA"/>
</dbReference>
<keyword evidence="1" id="KW-1133">Transmembrane helix</keyword>
<comment type="caution">
    <text evidence="3">The sequence shown here is derived from an EMBL/GenBank/DDBJ whole genome shotgun (WGS) entry which is preliminary data.</text>
</comment>
<dbReference type="Pfam" id="PF12729">
    <property type="entry name" value="4HB_MCP_1"/>
    <property type="match status" value="1"/>
</dbReference>
<feature type="transmembrane region" description="Helical" evidence="1">
    <location>
        <begin position="191"/>
        <end position="213"/>
    </location>
</feature>
<organism evidence="3 4">
    <name type="scientific">Chryseosolibacter histidini</name>
    <dbReference type="NCBI Taxonomy" id="2782349"/>
    <lineage>
        <taxon>Bacteria</taxon>
        <taxon>Pseudomonadati</taxon>
        <taxon>Bacteroidota</taxon>
        <taxon>Cytophagia</taxon>
        <taxon>Cytophagales</taxon>
        <taxon>Chryseotaleaceae</taxon>
        <taxon>Chryseosolibacter</taxon>
    </lineage>
</organism>
<evidence type="ECO:0000313" key="3">
    <source>
        <dbReference type="EMBL" id="MBT1700061.1"/>
    </source>
</evidence>
<protein>
    <submittedName>
        <fullName evidence="3">MCP four helix bundle domain-containing protein</fullName>
    </submittedName>
</protein>
<dbReference type="RefSeq" id="WP_254168397.1">
    <property type="nucleotide sequence ID" value="NZ_JAHESF010000034.1"/>
</dbReference>
<evidence type="ECO:0000259" key="2">
    <source>
        <dbReference type="Pfam" id="PF12729"/>
    </source>
</evidence>
<evidence type="ECO:0000256" key="1">
    <source>
        <dbReference type="SAM" id="Phobius"/>
    </source>
</evidence>
<keyword evidence="1" id="KW-0812">Transmembrane</keyword>
<gene>
    <name evidence="3" type="ORF">KK083_24450</name>
</gene>
<feature type="domain" description="Chemotaxis methyl-accepting receptor HlyB-like 4HB MCP" evidence="2">
    <location>
        <begin position="7"/>
        <end position="183"/>
    </location>
</feature>
<name>A0AAP2DPF7_9BACT</name>
<dbReference type="AlphaFoldDB" id="A0AAP2DPF7"/>
<dbReference type="InterPro" id="IPR024478">
    <property type="entry name" value="HlyB_4HB_MCP"/>
</dbReference>
<dbReference type="Proteomes" id="UP001319200">
    <property type="component" value="Unassembled WGS sequence"/>
</dbReference>
<reference evidence="3 4" key="1">
    <citation type="submission" date="2021-05" db="EMBL/GenBank/DDBJ databases">
        <title>A Polyphasic approach of four new species of the genus Ohtaekwangia: Ohtaekwangia histidinii sp. nov., Ohtaekwangia cretensis sp. nov., Ohtaekwangia indiensis sp. nov., Ohtaekwangia reichenbachii sp. nov. from diverse environment.</title>
        <authorList>
            <person name="Octaviana S."/>
        </authorList>
    </citation>
    <scope>NUCLEOTIDE SEQUENCE [LARGE SCALE GENOMIC DNA]</scope>
    <source>
        <strain evidence="3 4">PWU4</strain>
    </source>
</reference>
<keyword evidence="4" id="KW-1185">Reference proteome</keyword>
<keyword evidence="1" id="KW-0472">Membrane</keyword>